<proteinExistence type="predicted"/>
<dbReference type="OrthoDB" id="6253168at2759"/>
<dbReference type="AlphaFoldDB" id="A0A0R3URI9"/>
<name>A0A0R3URI9_MESCO</name>
<dbReference type="STRING" id="53468.A0A0R3URI9"/>
<organism evidence="1 2">
    <name type="scientific">Mesocestoides corti</name>
    <name type="common">Flatworm</name>
    <dbReference type="NCBI Taxonomy" id="53468"/>
    <lineage>
        <taxon>Eukaryota</taxon>
        <taxon>Metazoa</taxon>
        <taxon>Spiralia</taxon>
        <taxon>Lophotrochozoa</taxon>
        <taxon>Platyhelminthes</taxon>
        <taxon>Cestoda</taxon>
        <taxon>Eucestoda</taxon>
        <taxon>Cyclophyllidea</taxon>
        <taxon>Mesocestoididae</taxon>
        <taxon>Mesocestoides</taxon>
    </lineage>
</organism>
<sequence length="281" mass="31460">MWGEGVSNWIFYQHWMSTTVQGTKPEAEDSFTAEGEAVCRRIRAQTCWTTWPQLIPCLSAIQWHAGKEGSQPENDTTEVRYISSGVASVEEYIRPSEYVAEVRRQLFRSFDSARSQLALAHKRRKDYYDKRDHGTPVEEDDLVWMATPIVAGVGQNFQLLWEGPYVVDTVLSETTSVFRGLNDSPGQGFTTHFNKQKPYVQSMEETDEEPLRYCEPPPVDHTVEIAAVVVDEKLGRTSVLGGGSVAEWQMAAILVTVVSTAWRRRHVIGGAISGCVAVCGQ</sequence>
<dbReference type="Proteomes" id="UP000267029">
    <property type="component" value="Unassembled WGS sequence"/>
</dbReference>
<accession>A0A0R3URI9</accession>
<evidence type="ECO:0000313" key="1">
    <source>
        <dbReference type="EMBL" id="VDD84492.1"/>
    </source>
</evidence>
<evidence type="ECO:0000313" key="2">
    <source>
        <dbReference type="Proteomes" id="UP000267029"/>
    </source>
</evidence>
<protein>
    <submittedName>
        <fullName evidence="1">Uncharacterized protein</fullName>
    </submittedName>
</protein>
<dbReference type="EMBL" id="UXSR01006434">
    <property type="protein sequence ID" value="VDD84492.1"/>
    <property type="molecule type" value="Genomic_DNA"/>
</dbReference>
<keyword evidence="2" id="KW-1185">Reference proteome</keyword>
<gene>
    <name evidence="1" type="ORF">MCOS_LOCUS10495</name>
</gene>
<reference evidence="1 2" key="1">
    <citation type="submission" date="2018-10" db="EMBL/GenBank/DDBJ databases">
        <authorList>
            <consortium name="Pathogen Informatics"/>
        </authorList>
    </citation>
    <scope>NUCLEOTIDE SEQUENCE [LARGE SCALE GENOMIC DNA]</scope>
</reference>